<dbReference type="InterPro" id="IPR044053">
    <property type="entry name" value="AsaB-like"/>
</dbReference>
<comment type="caution">
    <text evidence="2">The sequence shown here is derived from an EMBL/GenBank/DDBJ whole genome shotgun (WGS) entry which is preliminary data.</text>
</comment>
<dbReference type="PANTHER" id="PTHR34598">
    <property type="entry name" value="BLL6449 PROTEIN"/>
    <property type="match status" value="1"/>
</dbReference>
<dbReference type="AlphaFoldDB" id="A0A8H5IHA4"/>
<organism evidence="2 3">
    <name type="scientific">Fusarium phyllophilum</name>
    <dbReference type="NCBI Taxonomy" id="47803"/>
    <lineage>
        <taxon>Eukaryota</taxon>
        <taxon>Fungi</taxon>
        <taxon>Dikarya</taxon>
        <taxon>Ascomycota</taxon>
        <taxon>Pezizomycotina</taxon>
        <taxon>Sordariomycetes</taxon>
        <taxon>Hypocreomycetidae</taxon>
        <taxon>Hypocreales</taxon>
        <taxon>Nectriaceae</taxon>
        <taxon>Fusarium</taxon>
        <taxon>Fusarium fujikuroi species complex</taxon>
    </lineage>
</organism>
<evidence type="ECO:0000256" key="1">
    <source>
        <dbReference type="ARBA" id="ARBA00023604"/>
    </source>
</evidence>
<dbReference type="OrthoDB" id="412788at2759"/>
<dbReference type="PANTHER" id="PTHR34598:SF3">
    <property type="entry name" value="OXIDOREDUCTASE AN1597"/>
    <property type="match status" value="1"/>
</dbReference>
<gene>
    <name evidence="2" type="ORF">FPHYL_12839</name>
</gene>
<protein>
    <submittedName>
        <fullName evidence="2">Uncharacterized protein</fullName>
    </submittedName>
</protein>
<evidence type="ECO:0000313" key="3">
    <source>
        <dbReference type="Proteomes" id="UP000582016"/>
    </source>
</evidence>
<keyword evidence="3" id="KW-1185">Reference proteome</keyword>
<accession>A0A8H5IHA4</accession>
<sequence length="389" mass="44261">MVYSVTAELSFLKDDPRYEVEKPYQIISGLAASTWPTNCVFESVPGIIITNCRDHMSDFTLEANGFEFCKSPSAHLLDRDSLGSQAQNIQDDPIECYLRSTIAQARKRFNATEVFCFDWRVRSRGAKELQSESDEQDIRYHLLDVAQVVHLDFSLDGGKTALTRNLRQDELARYSTNEHRVRIINIWRPVNDVVYDCPLAFCDPRTIDPRDIRDVDKVHRDHVEESAYLTHAESQQWYYLHEQSKHEAAVFITWDSDSGGKLMTPPHAAFLSKPEGPTRKCNAADLEVMMGLAVEQVINSENPPSLTAKVLIVTLGQKTDLRLISVWVVLLHVGLSDLEEFLPWLGFLWLFLRVVGSRIHDSECFELRMRVDWIGKDVESNTTGGDAAA</sequence>
<dbReference type="Proteomes" id="UP000582016">
    <property type="component" value="Unassembled WGS sequence"/>
</dbReference>
<dbReference type="NCBIfam" id="NF041278">
    <property type="entry name" value="CmcJ_NvfI_EfuI"/>
    <property type="match status" value="1"/>
</dbReference>
<name>A0A8H5IHA4_9HYPO</name>
<comment type="similarity">
    <text evidence="1">Belongs to the asaB hydroxylase/desaturase family.</text>
</comment>
<proteinExistence type="inferred from homology"/>
<dbReference type="GO" id="GO:0016491">
    <property type="term" value="F:oxidoreductase activity"/>
    <property type="evidence" value="ECO:0007669"/>
    <property type="project" value="InterPro"/>
</dbReference>
<dbReference type="EMBL" id="JAAOAQ010000695">
    <property type="protein sequence ID" value="KAF5536942.1"/>
    <property type="molecule type" value="Genomic_DNA"/>
</dbReference>
<reference evidence="2 3" key="1">
    <citation type="submission" date="2020-05" db="EMBL/GenBank/DDBJ databases">
        <title>Identification and distribution of gene clusters putatively required for synthesis of sphingolipid metabolism inhibitors in phylogenetically diverse species of the filamentous fungus Fusarium.</title>
        <authorList>
            <person name="Kim H.-S."/>
            <person name="Busman M."/>
            <person name="Brown D.W."/>
            <person name="Divon H."/>
            <person name="Uhlig S."/>
            <person name="Proctor R.H."/>
        </authorList>
    </citation>
    <scope>NUCLEOTIDE SEQUENCE [LARGE SCALE GENOMIC DNA]</scope>
    <source>
        <strain evidence="2 3">NRRL 13617</strain>
    </source>
</reference>
<evidence type="ECO:0000313" key="2">
    <source>
        <dbReference type="EMBL" id="KAF5536942.1"/>
    </source>
</evidence>